<dbReference type="Gene3D" id="3.40.50.1820">
    <property type="entry name" value="alpha/beta hydrolase"/>
    <property type="match status" value="1"/>
</dbReference>
<evidence type="ECO:0000313" key="3">
    <source>
        <dbReference type="Proteomes" id="UP000887574"/>
    </source>
</evidence>
<evidence type="ECO:0000313" key="4">
    <source>
        <dbReference type="WBParaSite" id="jg20031"/>
    </source>
</evidence>
<keyword evidence="3" id="KW-1185">Reference proteome</keyword>
<dbReference type="PANTHER" id="PTHR46197">
    <property type="entry name" value="PROTEIN ABHD14B-LIKE"/>
    <property type="match status" value="1"/>
</dbReference>
<accession>A0A915DJW7</accession>
<reference evidence="4" key="1">
    <citation type="submission" date="2022-11" db="UniProtKB">
        <authorList>
            <consortium name="WormBaseParasite"/>
        </authorList>
    </citation>
    <scope>IDENTIFICATION</scope>
</reference>
<evidence type="ECO:0000256" key="2">
    <source>
        <dbReference type="ARBA" id="ARBA00022490"/>
    </source>
</evidence>
<dbReference type="PANTHER" id="PTHR46197:SF3">
    <property type="entry name" value="AB HYDROLASE-1 DOMAIN-CONTAINING PROTEIN"/>
    <property type="match status" value="1"/>
</dbReference>
<dbReference type="GO" id="GO:0005737">
    <property type="term" value="C:cytoplasm"/>
    <property type="evidence" value="ECO:0007669"/>
    <property type="project" value="UniProtKB-SubCell"/>
</dbReference>
<proteinExistence type="predicted"/>
<organism evidence="3 4">
    <name type="scientific">Ditylenchus dipsaci</name>
    <dbReference type="NCBI Taxonomy" id="166011"/>
    <lineage>
        <taxon>Eukaryota</taxon>
        <taxon>Metazoa</taxon>
        <taxon>Ecdysozoa</taxon>
        <taxon>Nematoda</taxon>
        <taxon>Chromadorea</taxon>
        <taxon>Rhabditida</taxon>
        <taxon>Tylenchina</taxon>
        <taxon>Tylenchomorpha</taxon>
        <taxon>Sphaerularioidea</taxon>
        <taxon>Anguinidae</taxon>
        <taxon>Anguininae</taxon>
        <taxon>Ditylenchus</taxon>
    </lineage>
</organism>
<sequence length="102" mass="11375">MSGQYIIPLLNNADNHHSPFHLVALVAIGLSDTNQLCPDHLAQLVTPCLMLRGMFDTYISLNASNVLSLMPHSRIVVEANGRHLCHHYNPQSFHELQSISCM</sequence>
<protein>
    <submittedName>
        <fullName evidence="4">Uncharacterized protein</fullName>
    </submittedName>
</protein>
<evidence type="ECO:0000256" key="1">
    <source>
        <dbReference type="ARBA" id="ARBA00004496"/>
    </source>
</evidence>
<dbReference type="AlphaFoldDB" id="A0A915DJW7"/>
<dbReference type="InterPro" id="IPR029058">
    <property type="entry name" value="AB_hydrolase_fold"/>
</dbReference>
<keyword evidence="2" id="KW-0963">Cytoplasm</keyword>
<name>A0A915DJW7_9BILA</name>
<dbReference type="Proteomes" id="UP000887574">
    <property type="component" value="Unplaced"/>
</dbReference>
<comment type="subcellular location">
    <subcellularLocation>
        <location evidence="1">Cytoplasm</location>
    </subcellularLocation>
</comment>
<dbReference type="SUPFAM" id="SSF53474">
    <property type="entry name" value="alpha/beta-Hydrolases"/>
    <property type="match status" value="1"/>
</dbReference>
<dbReference type="WBParaSite" id="jg20031">
    <property type="protein sequence ID" value="jg20031"/>
    <property type="gene ID" value="jg20031"/>
</dbReference>